<comment type="caution">
    <text evidence="3">The sequence shown here is derived from an EMBL/GenBank/DDBJ whole genome shotgun (WGS) entry which is preliminary data.</text>
</comment>
<dbReference type="AlphaFoldDB" id="A0A2T0GTN3"/>
<feature type="compositionally biased region" description="Low complexity" evidence="1">
    <location>
        <begin position="254"/>
        <end position="267"/>
    </location>
</feature>
<dbReference type="Proteomes" id="UP000239352">
    <property type="component" value="Unassembled WGS sequence"/>
</dbReference>
<dbReference type="InterPro" id="IPR057746">
    <property type="entry name" value="CpnT-like_N"/>
</dbReference>
<feature type="non-terminal residue" evidence="3">
    <location>
        <position position="351"/>
    </location>
</feature>
<keyword evidence="4" id="KW-1185">Reference proteome</keyword>
<proteinExistence type="predicted"/>
<dbReference type="InParanoid" id="A0A2T0GTN3"/>
<feature type="compositionally biased region" description="Low complexity" evidence="1">
    <location>
        <begin position="331"/>
        <end position="351"/>
    </location>
</feature>
<evidence type="ECO:0000256" key="1">
    <source>
        <dbReference type="SAM" id="MobiDB-lite"/>
    </source>
</evidence>
<evidence type="ECO:0000313" key="3">
    <source>
        <dbReference type="EMBL" id="PRW62454.1"/>
    </source>
</evidence>
<feature type="compositionally biased region" description="Low complexity" evidence="1">
    <location>
        <begin position="203"/>
        <end position="228"/>
    </location>
</feature>
<evidence type="ECO:0000313" key="4">
    <source>
        <dbReference type="Proteomes" id="UP000239352"/>
    </source>
</evidence>
<dbReference type="EMBL" id="PVSR01000032">
    <property type="protein sequence ID" value="PRW62454.1"/>
    <property type="molecule type" value="Genomic_DNA"/>
</dbReference>
<gene>
    <name evidence="3" type="ORF">CEP50_15580</name>
</gene>
<protein>
    <recommendedName>
        <fullName evidence="2">Outer membrane channel protein CpnT-like N-terminal domain-containing protein</fullName>
    </recommendedName>
</protein>
<dbReference type="Pfam" id="PF25547">
    <property type="entry name" value="WXG100_2"/>
    <property type="match status" value="1"/>
</dbReference>
<name>A0A2T0GTN3_ACTMO</name>
<evidence type="ECO:0000259" key="2">
    <source>
        <dbReference type="Pfam" id="PF25547"/>
    </source>
</evidence>
<reference evidence="3 4" key="1">
    <citation type="submission" date="2018-03" db="EMBL/GenBank/DDBJ databases">
        <title>Actinopolyspora mortivallis from Sahara, screening for active biomolecules.</title>
        <authorList>
            <person name="Selama O."/>
            <person name="Wellington E.M.H."/>
            <person name="Hacene H."/>
        </authorList>
    </citation>
    <scope>NUCLEOTIDE SEQUENCE [LARGE SCALE GENOMIC DNA]</scope>
    <source>
        <strain evidence="3 4">M5A</strain>
    </source>
</reference>
<sequence>MSRLGIELPAELREVAERTGTHWPEADEDAMREAARAWRAAAESLAALARASDASAQRALAAFEGEASRAARREWDGFVDPDSGRLPVCVRECTAAADRLEHAAGQVGAAKVRIVRELVALAKHLDVAENTTAGPVAEAEVRALTDATATNVAELNHTLVRAVDREGGVTVEAVDSPLSGRAGAEGGVPDPGVPEAVRGDLEAPSSAGADHPAGAAAVRTVGEAAGSPPEVPSPESPAEETGVQPPLVRDDQARPAPAEAAEQAPAAGFDRSPESPVRETTGPVAPETVQAAEQGRDEADPDTGPIPAVGGRGGAPSGGDPRTTPGAMHQAWAAPQPSEAAPAPRAGGPVG</sequence>
<feature type="region of interest" description="Disordered" evidence="1">
    <location>
        <begin position="175"/>
        <end position="351"/>
    </location>
</feature>
<organism evidence="3 4">
    <name type="scientific">Actinopolyspora mortivallis</name>
    <dbReference type="NCBI Taxonomy" id="33906"/>
    <lineage>
        <taxon>Bacteria</taxon>
        <taxon>Bacillati</taxon>
        <taxon>Actinomycetota</taxon>
        <taxon>Actinomycetes</taxon>
        <taxon>Actinopolysporales</taxon>
        <taxon>Actinopolysporaceae</taxon>
        <taxon>Actinopolyspora</taxon>
    </lineage>
</organism>
<accession>A0A2T0GTN3</accession>
<feature type="domain" description="Outer membrane channel protein CpnT-like N-terminal" evidence="2">
    <location>
        <begin position="14"/>
        <end position="149"/>
    </location>
</feature>